<gene>
    <name evidence="5" type="ORF">ACPOL_6424</name>
</gene>
<dbReference type="EMBL" id="CP030840">
    <property type="protein sequence ID" value="AXC15654.1"/>
    <property type="molecule type" value="Genomic_DNA"/>
</dbReference>
<dbReference type="SUPFAM" id="SSF51445">
    <property type="entry name" value="(Trans)glycosidases"/>
    <property type="match status" value="1"/>
</dbReference>
<evidence type="ECO:0000256" key="2">
    <source>
        <dbReference type="ARBA" id="ARBA00023295"/>
    </source>
</evidence>
<accession>A0A2Z5GAB5</accession>
<protein>
    <recommendedName>
        <fullName evidence="4">Glycoside hydrolase family 5 domain-containing protein</fullName>
    </recommendedName>
</protein>
<evidence type="ECO:0000313" key="6">
    <source>
        <dbReference type="Proteomes" id="UP000253606"/>
    </source>
</evidence>
<dbReference type="Proteomes" id="UP000253606">
    <property type="component" value="Chromosome"/>
</dbReference>
<sequence length="356" mass="37478">MISRDGKPWIPHAFQQVAFVSPPGYTSADGAKQIFLTAAQSYTSAEYAQMVQQGADSVRIQFAQMGIDPKGIYPSQTFTNNVIAAAKAARAAGLTVILSDQDEAQTGETNESGLPAGGAQGAWTNLLTTAPWIGQDTGILLEIYNEPFVGVTREGPPPAADWTQWQTAMNALIATIRGTGAKNVLIADGLEHAEELTGALPLTDTVSPVIYASHPYAHNYQDQNAAGTDANGNVVAGTGWNVMFGNFAATNPVMVTEWGNGYYCDNITGTADVAFLQYLQGRGVGLVATTWDWAGPNFGSIRVNFPNSTVTSFPAAGTPICHIDAQTGEAVIDDGVGPGQLVQTWFTTGTPSAVLE</sequence>
<dbReference type="GO" id="GO:0004553">
    <property type="term" value="F:hydrolase activity, hydrolyzing O-glycosyl compounds"/>
    <property type="evidence" value="ECO:0007669"/>
    <property type="project" value="InterPro"/>
</dbReference>
<comment type="similarity">
    <text evidence="3">Belongs to the glycosyl hydrolase 5 (cellulase A) family.</text>
</comment>
<dbReference type="InterPro" id="IPR017853">
    <property type="entry name" value="GH"/>
</dbReference>
<keyword evidence="1 3" id="KW-0378">Hydrolase</keyword>
<dbReference type="AlphaFoldDB" id="A0A2Z5GAB5"/>
<keyword evidence="6" id="KW-1185">Reference proteome</keyword>
<dbReference type="InterPro" id="IPR001547">
    <property type="entry name" value="Glyco_hydro_5"/>
</dbReference>
<proteinExistence type="inferred from homology"/>
<evidence type="ECO:0000259" key="4">
    <source>
        <dbReference type="Pfam" id="PF00150"/>
    </source>
</evidence>
<feature type="domain" description="Glycoside hydrolase family 5" evidence="4">
    <location>
        <begin position="45"/>
        <end position="294"/>
    </location>
</feature>
<dbReference type="KEGG" id="abas:ACPOL_6424"/>
<dbReference type="PANTHER" id="PTHR34142:SF1">
    <property type="entry name" value="GLYCOSIDE HYDROLASE FAMILY 5 DOMAIN-CONTAINING PROTEIN"/>
    <property type="match status" value="1"/>
</dbReference>
<reference evidence="5 6" key="1">
    <citation type="journal article" date="2018" name="Front. Microbiol.">
        <title>Hydrolytic Capabilities as a Key to Environmental Success: Chitinolytic and Cellulolytic Acidobacteria From Acidic Sub-arctic Soils and Boreal Peatlands.</title>
        <authorList>
            <person name="Belova S.E."/>
            <person name="Ravin N.V."/>
            <person name="Pankratov T.A."/>
            <person name="Rakitin A.L."/>
            <person name="Ivanova A.A."/>
            <person name="Beletsky A.V."/>
            <person name="Mardanov A.V."/>
            <person name="Sinninghe Damste J.S."/>
            <person name="Dedysh S.N."/>
        </authorList>
    </citation>
    <scope>NUCLEOTIDE SEQUENCE [LARGE SCALE GENOMIC DNA]</scope>
    <source>
        <strain evidence="5 6">SBC82</strain>
    </source>
</reference>
<name>A0A2Z5GAB5_9BACT</name>
<dbReference type="PANTHER" id="PTHR34142">
    <property type="entry name" value="ENDO-BETA-1,4-GLUCANASE A"/>
    <property type="match status" value="1"/>
</dbReference>
<evidence type="ECO:0000256" key="3">
    <source>
        <dbReference type="RuleBase" id="RU361153"/>
    </source>
</evidence>
<keyword evidence="2 3" id="KW-0326">Glycosidase</keyword>
<evidence type="ECO:0000256" key="1">
    <source>
        <dbReference type="ARBA" id="ARBA00022801"/>
    </source>
</evidence>
<dbReference type="Gene3D" id="3.20.20.80">
    <property type="entry name" value="Glycosidases"/>
    <property type="match status" value="1"/>
</dbReference>
<dbReference type="Pfam" id="PF00150">
    <property type="entry name" value="Cellulase"/>
    <property type="match status" value="1"/>
</dbReference>
<dbReference type="GO" id="GO:0009251">
    <property type="term" value="P:glucan catabolic process"/>
    <property type="evidence" value="ECO:0007669"/>
    <property type="project" value="TreeGrafter"/>
</dbReference>
<evidence type="ECO:0000313" key="5">
    <source>
        <dbReference type="EMBL" id="AXC15654.1"/>
    </source>
</evidence>
<organism evidence="5 6">
    <name type="scientific">Acidisarcina polymorpha</name>
    <dbReference type="NCBI Taxonomy" id="2211140"/>
    <lineage>
        <taxon>Bacteria</taxon>
        <taxon>Pseudomonadati</taxon>
        <taxon>Acidobacteriota</taxon>
        <taxon>Terriglobia</taxon>
        <taxon>Terriglobales</taxon>
        <taxon>Acidobacteriaceae</taxon>
        <taxon>Acidisarcina</taxon>
    </lineage>
</organism>